<dbReference type="GO" id="GO:0007165">
    <property type="term" value="P:signal transduction"/>
    <property type="evidence" value="ECO:0007669"/>
    <property type="project" value="UniProtKB-KW"/>
</dbReference>
<feature type="domain" description="PAS" evidence="8">
    <location>
        <begin position="275"/>
        <end position="317"/>
    </location>
</feature>
<dbReference type="GO" id="GO:0006935">
    <property type="term" value="P:chemotaxis"/>
    <property type="evidence" value="ECO:0007669"/>
    <property type="project" value="UniProtKB-KW"/>
</dbReference>
<evidence type="ECO:0000256" key="4">
    <source>
        <dbReference type="PROSITE-ProRule" id="PRU00284"/>
    </source>
</evidence>
<dbReference type="Gene3D" id="3.30.450.20">
    <property type="entry name" value="PAS domain"/>
    <property type="match status" value="1"/>
</dbReference>
<dbReference type="AlphaFoldDB" id="A0A4Z1RNF4"/>
<keyword evidence="2 4" id="KW-0807">Transducer</keyword>
<dbReference type="InterPro" id="IPR051310">
    <property type="entry name" value="MCP_chemotaxis"/>
</dbReference>
<keyword evidence="6" id="KW-1133">Transmembrane helix</keyword>
<keyword evidence="6" id="KW-0472">Membrane</keyword>
<dbReference type="PANTHER" id="PTHR43531">
    <property type="entry name" value="PROTEIN ICFG"/>
    <property type="match status" value="1"/>
</dbReference>
<dbReference type="CDD" id="cd11386">
    <property type="entry name" value="MCP_signal"/>
    <property type="match status" value="1"/>
</dbReference>
<dbReference type="SMART" id="SM00304">
    <property type="entry name" value="HAMP"/>
    <property type="match status" value="2"/>
</dbReference>
<evidence type="ECO:0000259" key="8">
    <source>
        <dbReference type="PROSITE" id="PS50112"/>
    </source>
</evidence>
<dbReference type="SMART" id="SM00283">
    <property type="entry name" value="MA"/>
    <property type="match status" value="1"/>
</dbReference>
<dbReference type="GO" id="GO:0005886">
    <property type="term" value="C:plasma membrane"/>
    <property type="evidence" value="ECO:0007669"/>
    <property type="project" value="TreeGrafter"/>
</dbReference>
<dbReference type="SUPFAM" id="SSF158472">
    <property type="entry name" value="HAMP domain-like"/>
    <property type="match status" value="1"/>
</dbReference>
<dbReference type="InterPro" id="IPR024478">
    <property type="entry name" value="HlyB_4HB_MCP"/>
</dbReference>
<feature type="domain" description="HAMP" evidence="9">
    <location>
        <begin position="215"/>
        <end position="267"/>
    </location>
</feature>
<organism evidence="10 11">
    <name type="scientific">Luteimonas yindakuii</name>
    <dbReference type="NCBI Taxonomy" id="2565782"/>
    <lineage>
        <taxon>Bacteria</taxon>
        <taxon>Pseudomonadati</taxon>
        <taxon>Pseudomonadota</taxon>
        <taxon>Gammaproteobacteria</taxon>
        <taxon>Lysobacterales</taxon>
        <taxon>Lysobacteraceae</taxon>
        <taxon>Luteimonas</taxon>
    </lineage>
</organism>
<accession>A0A4Z1RNF4</accession>
<evidence type="ECO:0000256" key="6">
    <source>
        <dbReference type="SAM" id="Phobius"/>
    </source>
</evidence>
<dbReference type="Gene3D" id="6.10.340.10">
    <property type="match status" value="1"/>
</dbReference>
<evidence type="ECO:0000259" key="9">
    <source>
        <dbReference type="PROSITE" id="PS50885"/>
    </source>
</evidence>
<evidence type="ECO:0000256" key="2">
    <source>
        <dbReference type="ARBA" id="ARBA00023224"/>
    </source>
</evidence>
<comment type="similarity">
    <text evidence="3">Belongs to the methyl-accepting chemotaxis (MCP) protein family.</text>
</comment>
<dbReference type="FunFam" id="1.10.287.950:FF:000002">
    <property type="entry name" value="Methyl-accepting chemotaxis protein"/>
    <property type="match status" value="1"/>
</dbReference>
<dbReference type="PANTHER" id="PTHR43531:SF14">
    <property type="entry name" value="METHYL-ACCEPTING CHEMOTAXIS PROTEIN I-RELATED"/>
    <property type="match status" value="1"/>
</dbReference>
<dbReference type="SUPFAM" id="SSF58104">
    <property type="entry name" value="Methyl-accepting chemotaxis protein (MCP) signaling domain"/>
    <property type="match status" value="1"/>
</dbReference>
<dbReference type="PRINTS" id="PR00260">
    <property type="entry name" value="CHEMTRNSDUCR"/>
</dbReference>
<dbReference type="Proteomes" id="UP000298681">
    <property type="component" value="Unassembled WGS sequence"/>
</dbReference>
<keyword evidence="6" id="KW-0812">Transmembrane</keyword>
<reference evidence="10 11" key="1">
    <citation type="submission" date="2019-01" db="EMBL/GenBank/DDBJ databases">
        <authorList>
            <person name="Zhang S."/>
        </authorList>
    </citation>
    <scope>NUCLEOTIDE SEQUENCE [LARGE SCALE GENOMIC DNA]</scope>
    <source>
        <strain evidence="10 11">1626</strain>
    </source>
</reference>
<sequence>MQRLKNLKLSYKLMLAFGIVLVLMVVQGIVAYTGMASLARETNQLVNGTMTSVATANEVKLLLAEYRNNSYRGLIRASDAVKAQAREQTRDLDQRIEETLQRYEAALPAGESQQRTLHGTATAAWAEARQSYADVNEMIDLDLPEDALDTFLGDTHRLHGAAGAAVDAVIAHENVLAEHAQADAATTHTTVTTLVLLMLLAGVGGGLAIAWFVAKALTRSLHRAVDVANAVAAGQLDNEIEADREDEIGDLLKAMQHMQGDLRERIERDQRIAGENLRIRTALDSSGTSVMIADPQRNIIYTNQAVTTLLGQYESEIQKDLPHFDFNNLIGTNIDGFHREPALIAGMLERLQGTHQGEISMGDAHFVQTVARVDDAEGTLLGYVVEWRDRTPQVRVEAELASVVNAAAAGDLSQRIELKGKQGFYLQLASQLNGLLDANGKSLEGVSSVLQALAEGDLTARMEGDYQGVFAQMRDDANRTTAQLTSLVGSIQRASRAINTASSEIVSGNNDLSRRTEQQAANLEETAASMEELTSTVKQNAEHAHQANQLAIGAAGVATRGGDVVGQVVGTMREIEQSSRRIAEIISVIDGIAFQTNILALNAAVEAARAGEQGRGFAVVAAEVRSLAQRSATAAKEIKGLIEDSVDKVGNGSALASEAGKTMVEMVASVQRVTDIMAEISAASQEQASGIEQVNQTITQMDETTQQNAALVEEASAAARSMEEQAGQLADVVSVFQLHAADAAADTASPARTAARPVAATQERGRPAASRKRVEPALATAGEDWQEF</sequence>
<feature type="transmembrane region" description="Helical" evidence="6">
    <location>
        <begin position="194"/>
        <end position="214"/>
    </location>
</feature>
<dbReference type="InterPro" id="IPR003660">
    <property type="entry name" value="HAMP_dom"/>
</dbReference>
<name>A0A4Z1RNF4_9GAMM</name>
<gene>
    <name evidence="10" type="ORF">E4582_03585</name>
</gene>
<dbReference type="SUPFAM" id="SSF55785">
    <property type="entry name" value="PYP-like sensor domain (PAS domain)"/>
    <property type="match status" value="1"/>
</dbReference>
<protein>
    <submittedName>
        <fullName evidence="10">HAMP domain-containing protein</fullName>
    </submittedName>
</protein>
<evidence type="ECO:0000313" key="11">
    <source>
        <dbReference type="Proteomes" id="UP000298681"/>
    </source>
</evidence>
<dbReference type="Pfam" id="PF18947">
    <property type="entry name" value="HAMP_2"/>
    <property type="match status" value="1"/>
</dbReference>
<evidence type="ECO:0000313" key="10">
    <source>
        <dbReference type="EMBL" id="TKS55271.1"/>
    </source>
</evidence>
<evidence type="ECO:0000256" key="5">
    <source>
        <dbReference type="SAM" id="MobiDB-lite"/>
    </source>
</evidence>
<dbReference type="InterPro" id="IPR035965">
    <property type="entry name" value="PAS-like_dom_sf"/>
</dbReference>
<evidence type="ECO:0000256" key="3">
    <source>
        <dbReference type="ARBA" id="ARBA00029447"/>
    </source>
</evidence>
<dbReference type="RefSeq" id="WP_134674622.1">
    <property type="nucleotide sequence ID" value="NZ_SPUH01000001.1"/>
</dbReference>
<evidence type="ECO:0000256" key="1">
    <source>
        <dbReference type="ARBA" id="ARBA00022481"/>
    </source>
</evidence>
<comment type="caution">
    <text evidence="10">The sequence shown here is derived from an EMBL/GenBank/DDBJ whole genome shotgun (WGS) entry which is preliminary data.</text>
</comment>
<keyword evidence="1" id="KW-0488">Methylation</keyword>
<dbReference type="Pfam" id="PF00672">
    <property type="entry name" value="HAMP"/>
    <property type="match status" value="1"/>
</dbReference>
<dbReference type="PROSITE" id="PS50112">
    <property type="entry name" value="PAS"/>
    <property type="match status" value="1"/>
</dbReference>
<feature type="domain" description="Methyl-accepting transducer" evidence="7">
    <location>
        <begin position="494"/>
        <end position="723"/>
    </location>
</feature>
<dbReference type="Pfam" id="PF00015">
    <property type="entry name" value="MCPsignal"/>
    <property type="match status" value="1"/>
</dbReference>
<feature type="domain" description="HAMP" evidence="9">
    <location>
        <begin position="441"/>
        <end position="489"/>
    </location>
</feature>
<dbReference type="GO" id="GO:0004888">
    <property type="term" value="F:transmembrane signaling receptor activity"/>
    <property type="evidence" value="ECO:0007669"/>
    <property type="project" value="InterPro"/>
</dbReference>
<keyword evidence="11" id="KW-1185">Reference proteome</keyword>
<dbReference type="EMBL" id="SPUH01000001">
    <property type="protein sequence ID" value="TKS55271.1"/>
    <property type="molecule type" value="Genomic_DNA"/>
</dbReference>
<dbReference type="InterPro" id="IPR004089">
    <property type="entry name" value="MCPsignal_dom"/>
</dbReference>
<evidence type="ECO:0000259" key="7">
    <source>
        <dbReference type="PROSITE" id="PS50111"/>
    </source>
</evidence>
<feature type="region of interest" description="Disordered" evidence="5">
    <location>
        <begin position="743"/>
        <end position="788"/>
    </location>
</feature>
<dbReference type="PROSITE" id="PS50885">
    <property type="entry name" value="HAMP"/>
    <property type="match status" value="2"/>
</dbReference>
<dbReference type="Pfam" id="PF12729">
    <property type="entry name" value="4HB_MCP_1"/>
    <property type="match status" value="1"/>
</dbReference>
<dbReference type="Pfam" id="PF13188">
    <property type="entry name" value="PAS_8"/>
    <property type="match status" value="1"/>
</dbReference>
<dbReference type="InterPro" id="IPR000014">
    <property type="entry name" value="PAS"/>
</dbReference>
<proteinExistence type="inferred from homology"/>
<dbReference type="PROSITE" id="PS50111">
    <property type="entry name" value="CHEMOTAXIS_TRANSDUC_2"/>
    <property type="match status" value="1"/>
</dbReference>
<dbReference type="InterPro" id="IPR004090">
    <property type="entry name" value="Chemotax_Me-accpt_rcpt"/>
</dbReference>
<dbReference type="Gene3D" id="1.10.287.950">
    <property type="entry name" value="Methyl-accepting chemotaxis protein"/>
    <property type="match status" value="1"/>
</dbReference>
<feature type="compositionally biased region" description="Low complexity" evidence="5">
    <location>
        <begin position="743"/>
        <end position="760"/>
    </location>
</feature>